<dbReference type="EC" id="2.3.2.-" evidence="12"/>
<dbReference type="PANTHER" id="PTHR30582:SF24">
    <property type="entry name" value="L,D-TRANSPEPTIDASE ERFK_SRFK-RELATED"/>
    <property type="match status" value="1"/>
</dbReference>
<dbReference type="SUPFAM" id="SSF141523">
    <property type="entry name" value="L,D-transpeptidase catalytic domain-like"/>
    <property type="match status" value="1"/>
</dbReference>
<feature type="signal peptide" evidence="10">
    <location>
        <begin position="1"/>
        <end position="28"/>
    </location>
</feature>
<evidence type="ECO:0000256" key="10">
    <source>
        <dbReference type="SAM" id="SignalP"/>
    </source>
</evidence>
<feature type="domain" description="L,D-TPase catalytic" evidence="11">
    <location>
        <begin position="80"/>
        <end position="209"/>
    </location>
</feature>
<comment type="caution">
    <text evidence="12">The sequence shown here is derived from an EMBL/GenBank/DDBJ whole genome shotgun (WGS) entry which is preliminary data.</text>
</comment>
<reference evidence="13" key="1">
    <citation type="journal article" date="2019" name="Int. J. Syst. Evol. Microbiol.">
        <title>The Global Catalogue of Microorganisms (GCM) 10K type strain sequencing project: providing services to taxonomists for standard genome sequencing and annotation.</title>
        <authorList>
            <consortium name="The Broad Institute Genomics Platform"/>
            <consortium name="The Broad Institute Genome Sequencing Center for Infectious Disease"/>
            <person name="Wu L."/>
            <person name="Ma J."/>
        </authorList>
    </citation>
    <scope>NUCLEOTIDE SEQUENCE [LARGE SCALE GENOMIC DNA]</scope>
    <source>
        <strain evidence="13">CCM 7941</strain>
    </source>
</reference>
<accession>A0ABV7LGN2</accession>
<dbReference type="PANTHER" id="PTHR30582">
    <property type="entry name" value="L,D-TRANSPEPTIDASE"/>
    <property type="match status" value="1"/>
</dbReference>
<keyword evidence="6 9" id="KW-0133">Cell shape</keyword>
<evidence type="ECO:0000256" key="9">
    <source>
        <dbReference type="PROSITE-ProRule" id="PRU01373"/>
    </source>
</evidence>
<keyword evidence="5" id="KW-0378">Hydrolase</keyword>
<evidence type="ECO:0000259" key="11">
    <source>
        <dbReference type="PROSITE" id="PS52029"/>
    </source>
</evidence>
<dbReference type="Proteomes" id="UP001595536">
    <property type="component" value="Unassembled WGS sequence"/>
</dbReference>
<evidence type="ECO:0000256" key="2">
    <source>
        <dbReference type="ARBA" id="ARBA00005992"/>
    </source>
</evidence>
<feature type="active site" description="Proton donor/acceptor" evidence="9">
    <location>
        <position position="169"/>
    </location>
</feature>
<keyword evidence="7 9" id="KW-0573">Peptidoglycan synthesis</keyword>
<keyword evidence="12" id="KW-0012">Acyltransferase</keyword>
<keyword evidence="3" id="KW-0328">Glycosyltransferase</keyword>
<keyword evidence="4 12" id="KW-0808">Transferase</keyword>
<evidence type="ECO:0000256" key="8">
    <source>
        <dbReference type="ARBA" id="ARBA00023316"/>
    </source>
</evidence>
<dbReference type="InterPro" id="IPR005490">
    <property type="entry name" value="LD_TPept_cat_dom"/>
</dbReference>
<dbReference type="Pfam" id="PF03734">
    <property type="entry name" value="YkuD"/>
    <property type="match status" value="1"/>
</dbReference>
<name>A0ABV7LGN2_9HYPH</name>
<feature type="active site" description="Nucleophile" evidence="9">
    <location>
        <position position="185"/>
    </location>
</feature>
<evidence type="ECO:0000256" key="7">
    <source>
        <dbReference type="ARBA" id="ARBA00022984"/>
    </source>
</evidence>
<evidence type="ECO:0000256" key="5">
    <source>
        <dbReference type="ARBA" id="ARBA00022801"/>
    </source>
</evidence>
<proteinExistence type="inferred from homology"/>
<keyword evidence="10" id="KW-0732">Signal</keyword>
<gene>
    <name evidence="12" type="ORF">ACFOEX_12125</name>
</gene>
<evidence type="ECO:0000256" key="6">
    <source>
        <dbReference type="ARBA" id="ARBA00022960"/>
    </source>
</evidence>
<comment type="similarity">
    <text evidence="2">Belongs to the YkuD family.</text>
</comment>
<dbReference type="EMBL" id="JBHRUV010000077">
    <property type="protein sequence ID" value="MFC3267092.1"/>
    <property type="molecule type" value="Genomic_DNA"/>
</dbReference>
<dbReference type="CDD" id="cd16913">
    <property type="entry name" value="YkuD_like"/>
    <property type="match status" value="1"/>
</dbReference>
<organism evidence="12 13">
    <name type="scientific">Camelimonas abortus</name>
    <dbReference type="NCBI Taxonomy" id="1017184"/>
    <lineage>
        <taxon>Bacteria</taxon>
        <taxon>Pseudomonadati</taxon>
        <taxon>Pseudomonadota</taxon>
        <taxon>Alphaproteobacteria</taxon>
        <taxon>Hyphomicrobiales</taxon>
        <taxon>Chelatococcaceae</taxon>
        <taxon>Camelimonas</taxon>
    </lineage>
</organism>
<dbReference type="PROSITE" id="PS52029">
    <property type="entry name" value="LD_TPASE"/>
    <property type="match status" value="1"/>
</dbReference>
<keyword evidence="8 9" id="KW-0961">Cell wall biogenesis/degradation</keyword>
<dbReference type="InterPro" id="IPR038063">
    <property type="entry name" value="Transpep_catalytic_dom"/>
</dbReference>
<evidence type="ECO:0000256" key="4">
    <source>
        <dbReference type="ARBA" id="ARBA00022679"/>
    </source>
</evidence>
<dbReference type="RefSeq" id="WP_376829229.1">
    <property type="nucleotide sequence ID" value="NZ_JBHLWR010000006.1"/>
</dbReference>
<evidence type="ECO:0000256" key="1">
    <source>
        <dbReference type="ARBA" id="ARBA00004752"/>
    </source>
</evidence>
<dbReference type="Gene3D" id="2.40.440.10">
    <property type="entry name" value="L,D-transpeptidase catalytic domain-like"/>
    <property type="match status" value="1"/>
</dbReference>
<comment type="pathway">
    <text evidence="1 9">Cell wall biogenesis; peptidoglycan biosynthesis.</text>
</comment>
<dbReference type="InterPro" id="IPR050979">
    <property type="entry name" value="LD-transpeptidase"/>
</dbReference>
<evidence type="ECO:0000313" key="13">
    <source>
        <dbReference type="Proteomes" id="UP001595536"/>
    </source>
</evidence>
<dbReference type="GO" id="GO:0016746">
    <property type="term" value="F:acyltransferase activity"/>
    <property type="evidence" value="ECO:0007669"/>
    <property type="project" value="UniProtKB-KW"/>
</dbReference>
<evidence type="ECO:0000313" key="12">
    <source>
        <dbReference type="EMBL" id="MFC3267092.1"/>
    </source>
</evidence>
<feature type="chain" id="PRO_5045061887" evidence="10">
    <location>
        <begin position="29"/>
        <end position="214"/>
    </location>
</feature>
<sequence>MRRAIAYRRLLACCLLALALLSTGQVAAAQPLPPPRPAAEFRETMDIGDEPGRISTGEVSITSGPYARQVVLFRTSEPPGTVIIHTSERFLYLVQGNGRALRYGIGVGREGFQWSGQVTVTRKAEWPDWRPPPDMLKRQPYLPRFMAGGPGNPMGARALYLGSTVFRIHGTNQPETIGQAISSGCFRLANGDIIDLYERVPVGTRVIVRHKAAL</sequence>
<protein>
    <submittedName>
        <fullName evidence="12">L,D-transpeptidase</fullName>
        <ecNumber evidence="12">2.3.2.-</ecNumber>
    </submittedName>
</protein>
<evidence type="ECO:0000256" key="3">
    <source>
        <dbReference type="ARBA" id="ARBA00022676"/>
    </source>
</evidence>
<keyword evidence="13" id="KW-1185">Reference proteome</keyword>